<feature type="transmembrane region" description="Helical" evidence="2">
    <location>
        <begin position="45"/>
        <end position="72"/>
    </location>
</feature>
<sequence>MTRKTSTSRARARRASASANARRRISLKSTCASLRSRDVVVTPPVAVAVVVTVAAIAVVAAVADVVISVVAVETVAELLAADLPTLPALPSTRRTSLLLEANKRADLYSSMCMDWLPKKGDRAGLTPRLLLN</sequence>
<dbReference type="Proteomes" id="UP000023758">
    <property type="component" value="Unassembled WGS sequence"/>
</dbReference>
<keyword evidence="2" id="KW-1133">Transmembrane helix</keyword>
<feature type="region of interest" description="Disordered" evidence="1">
    <location>
        <begin position="1"/>
        <end position="21"/>
    </location>
</feature>
<keyword evidence="2" id="KW-0812">Transmembrane</keyword>
<dbReference type="AlphaFoldDB" id="A0A022VRB3"/>
<evidence type="ECO:0000313" key="3">
    <source>
        <dbReference type="EMBL" id="EZF48556.1"/>
    </source>
</evidence>
<organism evidence="3">
    <name type="scientific">Trichophyton rubrum CBS 288.86</name>
    <dbReference type="NCBI Taxonomy" id="1215330"/>
    <lineage>
        <taxon>Eukaryota</taxon>
        <taxon>Fungi</taxon>
        <taxon>Dikarya</taxon>
        <taxon>Ascomycota</taxon>
        <taxon>Pezizomycotina</taxon>
        <taxon>Eurotiomycetes</taxon>
        <taxon>Eurotiomycetidae</taxon>
        <taxon>Onygenales</taxon>
        <taxon>Arthrodermataceae</taxon>
        <taxon>Trichophyton</taxon>
    </lineage>
</organism>
<name>A0A022VRB3_TRIRU</name>
<dbReference type="HOGENOM" id="CLU_1918562_0_0_1"/>
<keyword evidence="2" id="KW-0472">Membrane</keyword>
<gene>
    <name evidence="3" type="ORF">H103_07779</name>
</gene>
<evidence type="ECO:0000256" key="2">
    <source>
        <dbReference type="SAM" id="Phobius"/>
    </source>
</evidence>
<accession>A0A022VRB3</accession>
<feature type="compositionally biased region" description="Low complexity" evidence="1">
    <location>
        <begin position="1"/>
        <end position="20"/>
    </location>
</feature>
<proteinExistence type="predicted"/>
<reference evidence="3" key="1">
    <citation type="submission" date="2014-02" db="EMBL/GenBank/DDBJ databases">
        <title>The Genome Sequence of Trichophyton rubrum (morphotype fischeri) CBS 288.86.</title>
        <authorList>
            <consortium name="The Broad Institute Genomics Platform"/>
            <person name="Cuomo C.A."/>
            <person name="White T.C."/>
            <person name="Graser Y."/>
            <person name="Martinez-Rossi N."/>
            <person name="Heitman J."/>
            <person name="Young S.K."/>
            <person name="Zeng Q."/>
            <person name="Gargeya S."/>
            <person name="Abouelleil A."/>
            <person name="Alvarado L."/>
            <person name="Chapman S.B."/>
            <person name="Gainer-Dewar J."/>
            <person name="Goldberg J."/>
            <person name="Griggs A."/>
            <person name="Gujja S."/>
            <person name="Hansen M."/>
            <person name="Howarth C."/>
            <person name="Imamovic A."/>
            <person name="Larimer J."/>
            <person name="Martinez D."/>
            <person name="Murphy C."/>
            <person name="Pearson M.D."/>
            <person name="Persinoti G."/>
            <person name="Poon T."/>
            <person name="Priest M."/>
            <person name="Roberts A.D."/>
            <person name="Saif S."/>
            <person name="Shea T.D."/>
            <person name="Sykes S.N."/>
            <person name="Wortman J."/>
            <person name="Nusbaum C."/>
            <person name="Birren B."/>
        </authorList>
    </citation>
    <scope>NUCLEOTIDE SEQUENCE [LARGE SCALE GENOMIC DNA]</scope>
    <source>
        <strain evidence="3">CBS 288.86</strain>
    </source>
</reference>
<dbReference type="EMBL" id="KK207924">
    <property type="protein sequence ID" value="EZF48556.1"/>
    <property type="molecule type" value="Genomic_DNA"/>
</dbReference>
<protein>
    <submittedName>
        <fullName evidence="3">Uncharacterized protein</fullName>
    </submittedName>
</protein>
<evidence type="ECO:0000256" key="1">
    <source>
        <dbReference type="SAM" id="MobiDB-lite"/>
    </source>
</evidence>